<sequence>MDPNPETAEISDTIVVGGDYSEESHDESDQSIYGEGEEGQEQGQEEVEPDAANDDYARTFDSPAANELQSEAEEAQPDVSMASESMTSPSAPDPLTGQSPAAAAPSSDHPSPPLPPALPQTNGSAQAPGTGTSAPAEQSQIPGTSHSEPPPSSAPNASPSSSSPSKAPATAFGSAAPEEQVPAASAPQAASPTAPAGPAPEPADEGDLAPGIDIQKLVDDITAKATATTSPPSAPAQAAPVTTQAAPVTAQAAPAAPGDAVSSNYHAMPIKQRWEQFQADEKRYTSEARWERFPEGSRIFIGNLSSERVSKREVFDVFHVFGRLAQISLKNAYGFVQYHTVAEGQAAMQGAQGIELGGRRIHLEISRAQKKKDERDRSPDRRAARDVRGANGRYDMGEHGRRRDDYRPGRSPSPRRSDIRGGRDGPYARDRDFGGPHARRRSRSPARYGRYGDESYRRRSPSPHRRVPSESDRFDLPRRFGSDVPDVQILLLQEVSRDFVGWVQGAFHTRGLKTDVMYLNPRFPRDTVVQRQVVEGVLAIVDLDYTAQSQGKIPIQVFIRSGGSSVRFELYQGVDPPVAAELVMREKSQHGVQLAQSHPPYVPNGYGQQPRYPTEAAPAGYPYQYPPQSVAPAQPQAAPPPAADLASVVGQLDNSALQALLASLQNPQASTAAHAPHSAVPPASAQPQAAQIDMNALFGNLRSVAAAAPPAPVPGAPAPGVPSYGAAPPYAPPAAPAAAVPGGGYGGGVDAAHVQTILEQLNRPA</sequence>
<proteinExistence type="predicted"/>
<feature type="compositionally biased region" description="Low complexity" evidence="2">
    <location>
        <begin position="154"/>
        <end position="194"/>
    </location>
</feature>
<feature type="compositionally biased region" description="Basic and acidic residues" evidence="2">
    <location>
        <begin position="415"/>
        <end position="434"/>
    </location>
</feature>
<dbReference type="Pfam" id="PF00076">
    <property type="entry name" value="RRM_1"/>
    <property type="match status" value="1"/>
</dbReference>
<dbReference type="Proteomes" id="UP000289323">
    <property type="component" value="Unassembled WGS sequence"/>
</dbReference>
<dbReference type="AlphaFoldDB" id="A0A446BQH6"/>
<dbReference type="SUPFAM" id="SSF54928">
    <property type="entry name" value="RNA-binding domain, RBD"/>
    <property type="match status" value="1"/>
</dbReference>
<dbReference type="InterPro" id="IPR052600">
    <property type="entry name" value="Nuc_rcpt_coact/corep"/>
</dbReference>
<accession>A0A446BQH6</accession>
<dbReference type="Gene3D" id="3.30.70.330">
    <property type="match status" value="1"/>
</dbReference>
<evidence type="ECO:0000259" key="3">
    <source>
        <dbReference type="PROSITE" id="PS50102"/>
    </source>
</evidence>
<name>A0A446BQH6_9PEZI</name>
<feature type="region of interest" description="Disordered" evidence="2">
    <location>
        <begin position="365"/>
        <end position="476"/>
    </location>
</feature>
<keyword evidence="1" id="KW-0694">RNA-binding</keyword>
<dbReference type="PANTHER" id="PTHR23295:SF6">
    <property type="entry name" value="NEOSIN, ISOFORM A"/>
    <property type="match status" value="1"/>
</dbReference>
<feature type="region of interest" description="Disordered" evidence="2">
    <location>
        <begin position="595"/>
        <end position="642"/>
    </location>
</feature>
<feature type="compositionally biased region" description="Basic and acidic residues" evidence="2">
    <location>
        <begin position="467"/>
        <end position="476"/>
    </location>
</feature>
<feature type="region of interest" description="Disordered" evidence="2">
    <location>
        <begin position="226"/>
        <end position="260"/>
    </location>
</feature>
<dbReference type="PANTHER" id="PTHR23295">
    <property type="entry name" value="NUCLEAR RECEPTOR COACTIVATOR 5-RELATED"/>
    <property type="match status" value="1"/>
</dbReference>
<dbReference type="PROSITE" id="PS50102">
    <property type="entry name" value="RRM"/>
    <property type="match status" value="1"/>
</dbReference>
<feature type="compositionally biased region" description="Low complexity" evidence="2">
    <location>
        <begin position="616"/>
        <end position="636"/>
    </location>
</feature>
<reference evidence="4 5" key="1">
    <citation type="submission" date="2018-04" db="EMBL/GenBank/DDBJ databases">
        <authorList>
            <person name="Huttner S."/>
            <person name="Dainat J."/>
        </authorList>
    </citation>
    <scope>NUCLEOTIDE SEQUENCE [LARGE SCALE GENOMIC DNA]</scope>
</reference>
<dbReference type="InterPro" id="IPR000504">
    <property type="entry name" value="RRM_dom"/>
</dbReference>
<dbReference type="InterPro" id="IPR035979">
    <property type="entry name" value="RBD_domain_sf"/>
</dbReference>
<dbReference type="GO" id="GO:0003723">
    <property type="term" value="F:RNA binding"/>
    <property type="evidence" value="ECO:0007669"/>
    <property type="project" value="UniProtKB-UniRule"/>
</dbReference>
<dbReference type="InterPro" id="IPR012677">
    <property type="entry name" value="Nucleotide-bd_a/b_plait_sf"/>
</dbReference>
<feature type="compositionally biased region" description="Acidic residues" evidence="2">
    <location>
        <begin position="35"/>
        <end position="53"/>
    </location>
</feature>
<evidence type="ECO:0000313" key="5">
    <source>
        <dbReference type="Proteomes" id="UP000289323"/>
    </source>
</evidence>
<dbReference type="EMBL" id="OUUZ01000013">
    <property type="protein sequence ID" value="SPQ24742.1"/>
    <property type="molecule type" value="Genomic_DNA"/>
</dbReference>
<dbReference type="SMART" id="SM00360">
    <property type="entry name" value="RRM"/>
    <property type="match status" value="1"/>
</dbReference>
<feature type="region of interest" description="Disordered" evidence="2">
    <location>
        <begin position="1"/>
        <end position="210"/>
    </location>
</feature>
<feature type="compositionally biased region" description="Low complexity" evidence="2">
    <location>
        <begin position="226"/>
        <end position="257"/>
    </location>
</feature>
<feature type="domain" description="RRM" evidence="3">
    <location>
        <begin position="297"/>
        <end position="368"/>
    </location>
</feature>
<gene>
    <name evidence="4" type="ORF">TT172_LOCUS7161</name>
</gene>
<feature type="compositionally biased region" description="Polar residues" evidence="2">
    <location>
        <begin position="120"/>
        <end position="144"/>
    </location>
</feature>
<evidence type="ECO:0000256" key="1">
    <source>
        <dbReference type="PROSITE-ProRule" id="PRU00176"/>
    </source>
</evidence>
<feature type="compositionally biased region" description="Basic and acidic residues" evidence="2">
    <location>
        <begin position="365"/>
        <end position="388"/>
    </location>
</feature>
<protein>
    <submittedName>
        <fullName evidence="4">4354da2d-a3da-4fb7-a3a1-b9b8a93884b5</fullName>
    </submittedName>
</protein>
<feature type="compositionally biased region" description="Basic and acidic residues" evidence="2">
    <location>
        <begin position="395"/>
        <end position="408"/>
    </location>
</feature>
<evidence type="ECO:0000313" key="4">
    <source>
        <dbReference type="EMBL" id="SPQ24742.1"/>
    </source>
</evidence>
<evidence type="ECO:0000256" key="2">
    <source>
        <dbReference type="SAM" id="MobiDB-lite"/>
    </source>
</evidence>
<organism evidence="4 5">
    <name type="scientific">Thermothielavioides terrestris</name>
    <dbReference type="NCBI Taxonomy" id="2587410"/>
    <lineage>
        <taxon>Eukaryota</taxon>
        <taxon>Fungi</taxon>
        <taxon>Dikarya</taxon>
        <taxon>Ascomycota</taxon>
        <taxon>Pezizomycotina</taxon>
        <taxon>Sordariomycetes</taxon>
        <taxon>Sordariomycetidae</taxon>
        <taxon>Sordariales</taxon>
        <taxon>Chaetomiaceae</taxon>
        <taxon>Thermothielavioides</taxon>
    </lineage>
</organism>
<feature type="compositionally biased region" description="Low complexity" evidence="2">
    <location>
        <begin position="99"/>
        <end position="109"/>
    </location>
</feature>